<protein>
    <submittedName>
        <fullName evidence="2">Uncharacterized protein</fullName>
    </submittedName>
</protein>
<evidence type="ECO:0000313" key="2">
    <source>
        <dbReference type="EMBL" id="KAG1370168.1"/>
    </source>
</evidence>
<reference evidence="2" key="2">
    <citation type="submission" date="2019-07" db="EMBL/GenBank/DDBJ databases">
        <authorList>
            <person name="Yang Y."/>
            <person name="Bocs S."/>
            <person name="Baudouin L."/>
        </authorList>
    </citation>
    <scope>NUCLEOTIDE SEQUENCE</scope>
    <source>
        <tissue evidence="2">Spear leaf of Hainan Tall coconut</tissue>
    </source>
</reference>
<dbReference type="PANTHER" id="PTHR35736">
    <property type="entry name" value="EXPRESSED PROTEIN"/>
    <property type="match status" value="1"/>
</dbReference>
<name>A0A8K0IXE6_COCNU</name>
<dbReference type="OrthoDB" id="1930927at2759"/>
<dbReference type="AlphaFoldDB" id="A0A8K0IXE6"/>
<evidence type="ECO:0000256" key="1">
    <source>
        <dbReference type="SAM" id="MobiDB-lite"/>
    </source>
</evidence>
<keyword evidence="3" id="KW-1185">Reference proteome</keyword>
<feature type="region of interest" description="Disordered" evidence="1">
    <location>
        <begin position="68"/>
        <end position="108"/>
    </location>
</feature>
<reference evidence="2" key="1">
    <citation type="journal article" date="2017" name="Gigascience">
        <title>The genome draft of coconut (Cocos nucifera).</title>
        <authorList>
            <person name="Xiao Y."/>
            <person name="Xu P."/>
            <person name="Fan H."/>
            <person name="Baudouin L."/>
            <person name="Xia W."/>
            <person name="Bocs S."/>
            <person name="Xu J."/>
            <person name="Li Q."/>
            <person name="Guo A."/>
            <person name="Zhou L."/>
            <person name="Li J."/>
            <person name="Wu Y."/>
            <person name="Ma Z."/>
            <person name="Armero A."/>
            <person name="Issali A.E."/>
            <person name="Liu N."/>
            <person name="Peng M."/>
            <person name="Yang Y."/>
        </authorList>
    </citation>
    <scope>NUCLEOTIDE SEQUENCE</scope>
    <source>
        <tissue evidence="2">Spear leaf of Hainan Tall coconut</tissue>
    </source>
</reference>
<organism evidence="2 3">
    <name type="scientific">Cocos nucifera</name>
    <name type="common">Coconut palm</name>
    <dbReference type="NCBI Taxonomy" id="13894"/>
    <lineage>
        <taxon>Eukaryota</taxon>
        <taxon>Viridiplantae</taxon>
        <taxon>Streptophyta</taxon>
        <taxon>Embryophyta</taxon>
        <taxon>Tracheophyta</taxon>
        <taxon>Spermatophyta</taxon>
        <taxon>Magnoliopsida</taxon>
        <taxon>Liliopsida</taxon>
        <taxon>Arecaceae</taxon>
        <taxon>Arecoideae</taxon>
        <taxon>Cocoseae</taxon>
        <taxon>Attaleinae</taxon>
        <taxon>Cocos</taxon>
    </lineage>
</organism>
<sequence>MRLLGSPPPSRRRHHRLRLARSLLLLGAASTALFLLWISTRSVHPSDDLLRLPSDATDDDLDDLLVQPSRLGAQADGPGYREEEEEEEKGDVEEEGKEENEEVVVEEKVESGDRRPLCASVEKMGEVFAGGSERESLRVREIIKQHFDYHGAARVRALPPHQFCRQGFVIGKASEAGFGNEMYKILTAAALSVMLNRSLIIGQTRGLYPFGDYISYTNLSFTLKEVKHLWRKNDCARKYGRDLIMRVDNFEHPTETNVLCSNWRAWKQAIIWFQGATDAVAVQFFLKNIHPVMKNAASVLFGQPESLQSRPNVFGELMHVIIFPSQVVKEAVNWVTRGADPDVALHMRMLTNRSVRATKAAVQCIKRALNGYQNRTAKPRVVLASDTPSFIKEITPYLTEFAEVLHFNYKLFEGNISGGGMNRKHQSLDFRVKDWGPAPRWVAFVDFFLASRARHAVVSGAHRRVGTTYAQLIAALGAANRYGENPSGSSFSFFSSFHSNLLADGLKNQIGWGHIWNRFAGPFSCGHQPHQCAFTPLLPPAWWDGEWQSPIPRDMRRLEAYGVKLTDIGKVDESSLQTFCKSRKDHVKTTQIFGQCKNSKCA</sequence>
<gene>
    <name evidence="2" type="ORF">COCNU_15G005340</name>
</gene>
<feature type="compositionally biased region" description="Acidic residues" evidence="1">
    <location>
        <begin position="82"/>
        <end position="104"/>
    </location>
</feature>
<evidence type="ECO:0000313" key="3">
    <source>
        <dbReference type="Proteomes" id="UP000797356"/>
    </source>
</evidence>
<accession>A0A8K0IXE6</accession>
<dbReference type="Pfam" id="PF25102">
    <property type="entry name" value="DUF7810"/>
    <property type="match status" value="1"/>
</dbReference>
<dbReference type="Proteomes" id="UP000797356">
    <property type="component" value="Chromosome 15"/>
</dbReference>
<dbReference type="EMBL" id="CM017886">
    <property type="protein sequence ID" value="KAG1370168.1"/>
    <property type="molecule type" value="Genomic_DNA"/>
</dbReference>
<dbReference type="PANTHER" id="PTHR35736:SF1">
    <property type="entry name" value="EXPRESSED PROTEIN"/>
    <property type="match status" value="1"/>
</dbReference>
<comment type="caution">
    <text evidence="2">The sequence shown here is derived from an EMBL/GenBank/DDBJ whole genome shotgun (WGS) entry which is preliminary data.</text>
</comment>
<dbReference type="InterPro" id="IPR056712">
    <property type="entry name" value="DUF7810"/>
</dbReference>
<proteinExistence type="predicted"/>